<dbReference type="SUPFAM" id="SSF159888">
    <property type="entry name" value="YdhG-like"/>
    <property type="match status" value="1"/>
</dbReference>
<name>A0ABP7K6K7_9RHOB</name>
<protein>
    <submittedName>
        <fullName evidence="1">DUF1801 domain-containing protein</fullName>
    </submittedName>
</protein>
<dbReference type="Proteomes" id="UP001399917">
    <property type="component" value="Unassembled WGS sequence"/>
</dbReference>
<organism evidence="1 2">
    <name type="scientific">Celeribacter arenosi</name>
    <dbReference type="NCBI Taxonomy" id="792649"/>
    <lineage>
        <taxon>Bacteria</taxon>
        <taxon>Pseudomonadati</taxon>
        <taxon>Pseudomonadota</taxon>
        <taxon>Alphaproteobacteria</taxon>
        <taxon>Rhodobacterales</taxon>
        <taxon>Roseobacteraceae</taxon>
        <taxon>Celeribacter</taxon>
    </lineage>
</organism>
<evidence type="ECO:0000313" key="1">
    <source>
        <dbReference type="EMBL" id="GAA3866805.1"/>
    </source>
</evidence>
<comment type="caution">
    <text evidence="1">The sequence shown here is derived from an EMBL/GenBank/DDBJ whole genome shotgun (WGS) entry which is preliminary data.</text>
</comment>
<keyword evidence="2" id="KW-1185">Reference proteome</keyword>
<proteinExistence type="predicted"/>
<dbReference type="RefSeq" id="WP_344846189.1">
    <property type="nucleotide sequence ID" value="NZ_BAABDF010000007.1"/>
</dbReference>
<sequence>MEKAEPAFRDPATEAAFADFDEDARTALLRVRAMIFDVARSTQGVGRLEETLKWGQPSYLTPETKSGSTIRLGAPNPGSIAIFAHCQTSIISDFAAHFSGAFSVEGNRAVHVKVTDLEAAEGPIRHLIASALTYHKR</sequence>
<gene>
    <name evidence="1" type="ORF">GCM10022404_16200</name>
</gene>
<reference evidence="2" key="1">
    <citation type="journal article" date="2019" name="Int. J. Syst. Evol. Microbiol.">
        <title>The Global Catalogue of Microorganisms (GCM) 10K type strain sequencing project: providing services to taxonomists for standard genome sequencing and annotation.</title>
        <authorList>
            <consortium name="The Broad Institute Genomics Platform"/>
            <consortium name="The Broad Institute Genome Sequencing Center for Infectious Disease"/>
            <person name="Wu L."/>
            <person name="Ma J."/>
        </authorList>
    </citation>
    <scope>NUCLEOTIDE SEQUENCE [LARGE SCALE GENOMIC DNA]</scope>
    <source>
        <strain evidence="2">JCM 17190</strain>
    </source>
</reference>
<dbReference type="EMBL" id="BAABDF010000007">
    <property type="protein sequence ID" value="GAA3866805.1"/>
    <property type="molecule type" value="Genomic_DNA"/>
</dbReference>
<evidence type="ECO:0000313" key="2">
    <source>
        <dbReference type="Proteomes" id="UP001399917"/>
    </source>
</evidence>
<accession>A0ABP7K6K7</accession>